<dbReference type="PANTHER" id="PTHR36927">
    <property type="entry name" value="BLR4337 PROTEIN"/>
    <property type="match status" value="1"/>
</dbReference>
<dbReference type="Pfam" id="PF01757">
    <property type="entry name" value="Acyl_transf_3"/>
    <property type="match status" value="1"/>
</dbReference>
<keyword evidence="3" id="KW-0808">Transferase</keyword>
<keyword evidence="1" id="KW-0812">Transmembrane</keyword>
<feature type="transmembrane region" description="Helical" evidence="1">
    <location>
        <begin position="87"/>
        <end position="107"/>
    </location>
</feature>
<dbReference type="GO" id="GO:0016747">
    <property type="term" value="F:acyltransferase activity, transferring groups other than amino-acyl groups"/>
    <property type="evidence" value="ECO:0007669"/>
    <property type="project" value="InterPro"/>
</dbReference>
<dbReference type="PANTHER" id="PTHR36927:SF3">
    <property type="entry name" value="GLUCANS BIOSYNTHESIS PROTEIN C"/>
    <property type="match status" value="1"/>
</dbReference>
<feature type="transmembrane region" description="Helical" evidence="1">
    <location>
        <begin position="187"/>
        <end position="209"/>
    </location>
</feature>
<organism evidence="3 4">
    <name type="scientific">Algoriella xinjiangensis</name>
    <dbReference type="NCBI Taxonomy" id="684065"/>
    <lineage>
        <taxon>Bacteria</taxon>
        <taxon>Pseudomonadati</taxon>
        <taxon>Bacteroidota</taxon>
        <taxon>Flavobacteriia</taxon>
        <taxon>Flavobacteriales</taxon>
        <taxon>Weeksellaceae</taxon>
        <taxon>Algoriella</taxon>
    </lineage>
</organism>
<dbReference type="InterPro" id="IPR050623">
    <property type="entry name" value="Glucan_succinyl_AcylTrfase"/>
</dbReference>
<feature type="transmembrane region" description="Helical" evidence="1">
    <location>
        <begin position="251"/>
        <end position="270"/>
    </location>
</feature>
<feature type="transmembrane region" description="Helical" evidence="1">
    <location>
        <begin position="221"/>
        <end position="239"/>
    </location>
</feature>
<protein>
    <submittedName>
        <fullName evidence="3">Acyltransferase family protein</fullName>
    </submittedName>
</protein>
<feature type="domain" description="Acyltransferase 3" evidence="2">
    <location>
        <begin position="8"/>
        <end position="330"/>
    </location>
</feature>
<accession>A0A1I4U8L2</accession>
<keyword evidence="1" id="KW-0472">Membrane</keyword>
<evidence type="ECO:0000313" key="3">
    <source>
        <dbReference type="EMBL" id="SFM85304.1"/>
    </source>
</evidence>
<reference evidence="4" key="1">
    <citation type="submission" date="2016-10" db="EMBL/GenBank/DDBJ databases">
        <authorList>
            <person name="Varghese N."/>
            <person name="Submissions S."/>
        </authorList>
    </citation>
    <scope>NUCLEOTIDE SEQUENCE [LARGE SCALE GENOMIC DNA]</scope>
    <source>
        <strain evidence="4">XJ109</strain>
    </source>
</reference>
<keyword evidence="1" id="KW-1133">Transmembrane helix</keyword>
<feature type="transmembrane region" description="Helical" evidence="1">
    <location>
        <begin position="282"/>
        <end position="304"/>
    </location>
</feature>
<dbReference type="STRING" id="684065.SAMN05421738_103129"/>
<name>A0A1I4U8L2_9FLAO</name>
<dbReference type="OrthoDB" id="5446016at2"/>
<sequence>MKISQRLVGLDLLRAILMLIGPIYHISYLFETNSNLINTNNNFIYDLFSITHPFRMEVFFLLSGFFASFLIEQKGITFFKKNRVQKIYIPLLFSILIILPITIKLYYINQNSYQINSQHIWFLISLALVFIPYSFFYKLIKKVVLYTTSFSLLKILIISLFYASLTYALSKVSYELSKISSPEIHEIVYTFLINPINSFLPTFLGSVLYYKSYNINKKFNLPIIIAFLIIHSIFSSPVLETLKNIYKIPLRGIYFITTFYLILIIYNYFKNLKINNSERLKFFVNASFTIYLIHQPLVYFNGLFMNKLISNDYTEFMFINILTYSQCFILYYIISNLKIGRYLFGIKTAENISFLKSSKYFTFK</sequence>
<dbReference type="RefSeq" id="WP_092906707.1">
    <property type="nucleotide sequence ID" value="NZ_FOUZ01000003.1"/>
</dbReference>
<feature type="transmembrane region" description="Helical" evidence="1">
    <location>
        <begin position="12"/>
        <end position="30"/>
    </location>
</feature>
<gene>
    <name evidence="3" type="ORF">SAMN05421738_103129</name>
</gene>
<proteinExistence type="predicted"/>
<evidence type="ECO:0000256" key="1">
    <source>
        <dbReference type="SAM" id="Phobius"/>
    </source>
</evidence>
<evidence type="ECO:0000259" key="2">
    <source>
        <dbReference type="Pfam" id="PF01757"/>
    </source>
</evidence>
<feature type="transmembrane region" description="Helical" evidence="1">
    <location>
        <begin position="143"/>
        <end position="167"/>
    </location>
</feature>
<dbReference type="Proteomes" id="UP000199149">
    <property type="component" value="Unassembled WGS sequence"/>
</dbReference>
<feature type="transmembrane region" description="Helical" evidence="1">
    <location>
        <begin position="119"/>
        <end position="136"/>
    </location>
</feature>
<dbReference type="AlphaFoldDB" id="A0A1I4U8L2"/>
<dbReference type="InterPro" id="IPR002656">
    <property type="entry name" value="Acyl_transf_3_dom"/>
</dbReference>
<feature type="transmembrane region" description="Helical" evidence="1">
    <location>
        <begin position="50"/>
        <end position="71"/>
    </location>
</feature>
<keyword evidence="3" id="KW-0012">Acyltransferase</keyword>
<feature type="transmembrane region" description="Helical" evidence="1">
    <location>
        <begin position="316"/>
        <end position="334"/>
    </location>
</feature>
<evidence type="ECO:0000313" key="4">
    <source>
        <dbReference type="Proteomes" id="UP000199149"/>
    </source>
</evidence>
<dbReference type="EMBL" id="FOUZ01000003">
    <property type="protein sequence ID" value="SFM85304.1"/>
    <property type="molecule type" value="Genomic_DNA"/>
</dbReference>
<keyword evidence="4" id="KW-1185">Reference proteome</keyword>